<dbReference type="EMBL" id="UZAU01000542">
    <property type="status" value="NOT_ANNOTATED_CDS"/>
    <property type="molecule type" value="Genomic_DNA"/>
</dbReference>
<sequence>MTQPEGGPGKRTTRSRRTRNQGIGYEEPKMNIGRAHSRPTGDDGAYDPTRYVRKQTDRMLSWNVRRPRP</sequence>
<dbReference type="AlphaFoldDB" id="A0A803PLH8"/>
<name>A0A803PLH8_CANSA</name>
<organism evidence="2 3">
    <name type="scientific">Cannabis sativa</name>
    <name type="common">Hemp</name>
    <name type="synonym">Marijuana</name>
    <dbReference type="NCBI Taxonomy" id="3483"/>
    <lineage>
        <taxon>Eukaryota</taxon>
        <taxon>Viridiplantae</taxon>
        <taxon>Streptophyta</taxon>
        <taxon>Embryophyta</taxon>
        <taxon>Tracheophyta</taxon>
        <taxon>Spermatophyta</taxon>
        <taxon>Magnoliopsida</taxon>
        <taxon>eudicotyledons</taxon>
        <taxon>Gunneridae</taxon>
        <taxon>Pentapetalae</taxon>
        <taxon>rosids</taxon>
        <taxon>fabids</taxon>
        <taxon>Rosales</taxon>
        <taxon>Cannabaceae</taxon>
        <taxon>Cannabis</taxon>
    </lineage>
</organism>
<accession>A0A803PLH8</accession>
<feature type="region of interest" description="Disordered" evidence="1">
    <location>
        <begin position="1"/>
        <end position="69"/>
    </location>
</feature>
<reference evidence="2" key="1">
    <citation type="submission" date="2018-11" db="EMBL/GenBank/DDBJ databases">
        <authorList>
            <person name="Grassa J C."/>
        </authorList>
    </citation>
    <scope>NUCLEOTIDE SEQUENCE [LARGE SCALE GENOMIC DNA]</scope>
</reference>
<dbReference type="Proteomes" id="UP000596661">
    <property type="component" value="Chromosome 5"/>
</dbReference>
<evidence type="ECO:0000256" key="1">
    <source>
        <dbReference type="SAM" id="MobiDB-lite"/>
    </source>
</evidence>
<reference evidence="2" key="2">
    <citation type="submission" date="2021-03" db="UniProtKB">
        <authorList>
            <consortium name="EnsemblPlants"/>
        </authorList>
    </citation>
    <scope>IDENTIFICATION</scope>
</reference>
<keyword evidence="3" id="KW-1185">Reference proteome</keyword>
<dbReference type="EnsemblPlants" id="evm.model.05.1477">
    <property type="protein sequence ID" value="cds.evm.model.05.1477"/>
    <property type="gene ID" value="evm.TU.05.1477"/>
</dbReference>
<evidence type="ECO:0000313" key="2">
    <source>
        <dbReference type="EnsemblPlants" id="cds.evm.model.05.1477"/>
    </source>
</evidence>
<dbReference type="Gramene" id="evm.model.05.1477">
    <property type="protein sequence ID" value="cds.evm.model.05.1477"/>
    <property type="gene ID" value="evm.TU.05.1477"/>
</dbReference>
<proteinExistence type="predicted"/>
<protein>
    <submittedName>
        <fullName evidence="2">Uncharacterized protein</fullName>
    </submittedName>
</protein>
<evidence type="ECO:0000313" key="3">
    <source>
        <dbReference type="Proteomes" id="UP000596661"/>
    </source>
</evidence>